<organism evidence="2 3">
    <name type="scientific">Mesosutterella multiformis</name>
    <dbReference type="NCBI Taxonomy" id="2259133"/>
    <lineage>
        <taxon>Bacteria</taxon>
        <taxon>Pseudomonadati</taxon>
        <taxon>Pseudomonadota</taxon>
        <taxon>Betaproteobacteria</taxon>
        <taxon>Burkholderiales</taxon>
        <taxon>Sutterellaceae</taxon>
        <taxon>Mesosutterella</taxon>
    </lineage>
</organism>
<keyword evidence="3" id="KW-1185">Reference proteome</keyword>
<protein>
    <recommendedName>
        <fullName evidence="4">DNA gyrase subunit B</fullName>
    </recommendedName>
</protein>
<feature type="transmembrane region" description="Helical" evidence="1">
    <location>
        <begin position="80"/>
        <end position="98"/>
    </location>
</feature>
<sequence>MSKRLTENKPSDTPVTAARPVKNTDTLPRRIASWLGLLLLIAFPGVTYFIEPRFGVAASACLLILATLLRILYKPNALTGIMAMVTAILGILVALSQSLLMLKFWPVLAVILVILALFIGLGKDDGMVAKAVAGPEGAKTDPQRVYARSLSYVWIVLFVLLGAVAALTCFWGNLKSWAFWNGGVAWFVILIFYGTERAARGFILRDLERQAEKNRETLRQMQQK</sequence>
<dbReference type="EMBL" id="BGZJ01000001">
    <property type="protein sequence ID" value="GBO92712.1"/>
    <property type="molecule type" value="Genomic_DNA"/>
</dbReference>
<keyword evidence="1" id="KW-1133">Transmembrane helix</keyword>
<feature type="transmembrane region" description="Helical" evidence="1">
    <location>
        <begin position="31"/>
        <end position="50"/>
    </location>
</feature>
<feature type="transmembrane region" description="Helical" evidence="1">
    <location>
        <begin position="152"/>
        <end position="171"/>
    </location>
</feature>
<keyword evidence="1" id="KW-0812">Transmembrane</keyword>
<feature type="transmembrane region" description="Helical" evidence="1">
    <location>
        <begin position="56"/>
        <end position="73"/>
    </location>
</feature>
<evidence type="ECO:0000256" key="1">
    <source>
        <dbReference type="SAM" id="Phobius"/>
    </source>
</evidence>
<accession>A0A388S8X4</accession>
<dbReference type="Proteomes" id="UP000266091">
    <property type="component" value="Unassembled WGS sequence"/>
</dbReference>
<dbReference type="RefSeq" id="WP_116269252.1">
    <property type="nucleotide sequence ID" value="NZ_BGZJ01000001.1"/>
</dbReference>
<evidence type="ECO:0000313" key="3">
    <source>
        <dbReference type="Proteomes" id="UP000266091"/>
    </source>
</evidence>
<dbReference type="OrthoDB" id="9900555at2"/>
<name>A0A388S8X4_9BURK</name>
<dbReference type="AlphaFoldDB" id="A0A388S8X4"/>
<evidence type="ECO:0000313" key="2">
    <source>
        <dbReference type="EMBL" id="GBO92712.1"/>
    </source>
</evidence>
<reference evidence="2 3" key="1">
    <citation type="journal article" date="2018" name="Int. J. Syst. Evol. Microbiol.">
        <title>Mesosutterella multiformis gen. nov., sp. nov., a member of the family Sutterellaceae and Sutterella megalosphaeroides sp. nov., isolated from human faeces.</title>
        <authorList>
            <person name="Sakamoto M."/>
            <person name="Ikeyama N."/>
            <person name="Kunihiro T."/>
            <person name="Iino T."/>
            <person name="Yuki M."/>
            <person name="Ohkuma M."/>
        </authorList>
    </citation>
    <scope>NUCLEOTIDE SEQUENCE [LARGE SCALE GENOMIC DNA]</scope>
    <source>
        <strain evidence="2 3">4NBBH2</strain>
    </source>
</reference>
<feature type="transmembrane region" description="Helical" evidence="1">
    <location>
        <begin position="177"/>
        <end position="195"/>
    </location>
</feature>
<keyword evidence="1" id="KW-0472">Membrane</keyword>
<feature type="transmembrane region" description="Helical" evidence="1">
    <location>
        <begin position="104"/>
        <end position="121"/>
    </location>
</feature>
<evidence type="ECO:0008006" key="4">
    <source>
        <dbReference type="Google" id="ProtNLM"/>
    </source>
</evidence>
<accession>A0A401LLR7</accession>
<comment type="caution">
    <text evidence="2">The sequence shown here is derived from an EMBL/GenBank/DDBJ whole genome shotgun (WGS) entry which is preliminary data.</text>
</comment>
<proteinExistence type="predicted"/>
<gene>
    <name evidence="2" type="ORF">MESMUL_00660</name>
</gene>